<protein>
    <submittedName>
        <fullName evidence="1">Uncharacterized protein</fullName>
    </submittedName>
</protein>
<organism evidence="1 2">
    <name type="scientific">Paenibacillus physcomitrellae</name>
    <dbReference type="NCBI Taxonomy" id="1619311"/>
    <lineage>
        <taxon>Bacteria</taxon>
        <taxon>Bacillati</taxon>
        <taxon>Bacillota</taxon>
        <taxon>Bacilli</taxon>
        <taxon>Bacillales</taxon>
        <taxon>Paenibacillaceae</taxon>
        <taxon>Paenibacillus</taxon>
    </lineage>
</organism>
<reference evidence="2" key="1">
    <citation type="journal article" date="2019" name="Int. J. Syst. Evol. Microbiol.">
        <title>The Global Catalogue of Microorganisms (GCM) 10K type strain sequencing project: providing services to taxonomists for standard genome sequencing and annotation.</title>
        <authorList>
            <consortium name="The Broad Institute Genomics Platform"/>
            <consortium name="The Broad Institute Genome Sequencing Center for Infectious Disease"/>
            <person name="Wu L."/>
            <person name="Ma J."/>
        </authorList>
    </citation>
    <scope>NUCLEOTIDE SEQUENCE [LARGE SCALE GENOMIC DNA]</scope>
    <source>
        <strain evidence="2">CGMCC 1.15044</strain>
    </source>
</reference>
<name>A0ABQ1FXL7_9BACL</name>
<dbReference type="EMBL" id="BMHF01000004">
    <property type="protein sequence ID" value="GGA31725.1"/>
    <property type="molecule type" value="Genomic_DNA"/>
</dbReference>
<evidence type="ECO:0000313" key="2">
    <source>
        <dbReference type="Proteomes" id="UP000609323"/>
    </source>
</evidence>
<comment type="caution">
    <text evidence="1">The sequence shown here is derived from an EMBL/GenBank/DDBJ whole genome shotgun (WGS) entry which is preliminary data.</text>
</comment>
<keyword evidence="2" id="KW-1185">Reference proteome</keyword>
<evidence type="ECO:0000313" key="1">
    <source>
        <dbReference type="EMBL" id="GGA31725.1"/>
    </source>
</evidence>
<dbReference type="Proteomes" id="UP000609323">
    <property type="component" value="Unassembled WGS sequence"/>
</dbReference>
<proteinExistence type="predicted"/>
<sequence length="56" mass="5945">MGRQGKRVCGAAHSAADGCAAASITSESVDMAVLAAAAVVRLFFWEKEKQEDDMRT</sequence>
<gene>
    <name evidence="1" type="ORF">GCM10010917_16060</name>
</gene>
<accession>A0ABQ1FXL7</accession>